<dbReference type="eggNOG" id="ENOG503318J">
    <property type="taxonomic scope" value="Bacteria"/>
</dbReference>
<dbReference type="Pfam" id="PF11367">
    <property type="entry name" value="Tail_completion_gp17"/>
    <property type="match status" value="1"/>
</dbReference>
<reference evidence="1 2" key="1">
    <citation type="journal article" date="2012" name="J. Bacteriol.">
        <title>Genome Sequence of Oceanibaculum indicum Type Strain P24.</title>
        <authorList>
            <person name="Lai Q."/>
            <person name="Shao Z."/>
        </authorList>
    </citation>
    <scope>NUCLEOTIDE SEQUENCE [LARGE SCALE GENOMIC DNA]</scope>
    <source>
        <strain evidence="1 2">P24</strain>
    </source>
</reference>
<dbReference type="InterPro" id="IPR053745">
    <property type="entry name" value="Viral_Tail_Comp_sf"/>
</dbReference>
<dbReference type="InterPro" id="IPR021508">
    <property type="entry name" value="Gp17-like"/>
</dbReference>
<sequence>MEQALAAWLLAQLPVAAILGARLYPLVLPQEGQLPAATYQRIGADIEYDLDGPAGLERPLVQIDCWGSSFADARGLAGAIRDALHGYAGPMGDVTVQRIIIEREADEYEAETQLYRCGADYRISVST</sequence>
<dbReference type="STRING" id="1207063.P24_17157"/>
<evidence type="ECO:0000313" key="1">
    <source>
        <dbReference type="EMBL" id="EKE68691.1"/>
    </source>
</evidence>
<comment type="caution">
    <text evidence="1">The sequence shown here is derived from an EMBL/GenBank/DDBJ whole genome shotgun (WGS) entry which is preliminary data.</text>
</comment>
<protein>
    <recommendedName>
        <fullName evidence="3">DUF3168 domain-containing protein</fullName>
    </recommendedName>
</protein>
<dbReference type="EMBL" id="AMRL01000034">
    <property type="protein sequence ID" value="EKE68691.1"/>
    <property type="molecule type" value="Genomic_DNA"/>
</dbReference>
<dbReference type="Proteomes" id="UP000006746">
    <property type="component" value="Unassembled WGS sequence"/>
</dbReference>
<evidence type="ECO:0008006" key="3">
    <source>
        <dbReference type="Google" id="ProtNLM"/>
    </source>
</evidence>
<keyword evidence="2" id="KW-1185">Reference proteome</keyword>
<dbReference type="Gene3D" id="3.30.2000.30">
    <property type="match status" value="1"/>
</dbReference>
<proteinExistence type="predicted"/>
<organism evidence="1 2">
    <name type="scientific">Oceanibaculum indicum P24</name>
    <dbReference type="NCBI Taxonomy" id="1207063"/>
    <lineage>
        <taxon>Bacteria</taxon>
        <taxon>Pseudomonadati</taxon>
        <taxon>Pseudomonadota</taxon>
        <taxon>Alphaproteobacteria</taxon>
        <taxon>Rhodospirillales</taxon>
        <taxon>Oceanibaculaceae</taxon>
        <taxon>Oceanibaculum</taxon>
    </lineage>
</organism>
<name>K2IFE0_9PROT</name>
<dbReference type="PATRIC" id="fig|1207063.3.peg.3454"/>
<dbReference type="AlphaFoldDB" id="K2IFE0"/>
<gene>
    <name evidence="1" type="ORF">P24_17157</name>
</gene>
<accession>K2IFE0</accession>
<evidence type="ECO:0000313" key="2">
    <source>
        <dbReference type="Proteomes" id="UP000006746"/>
    </source>
</evidence>